<proteinExistence type="predicted"/>
<accession>A0ABN2RSP7</accession>
<dbReference type="InterPro" id="IPR001647">
    <property type="entry name" value="HTH_TetR"/>
</dbReference>
<dbReference type="PANTHER" id="PTHR30055:SF148">
    <property type="entry name" value="TETR-FAMILY TRANSCRIPTIONAL REGULATOR"/>
    <property type="match status" value="1"/>
</dbReference>
<dbReference type="SUPFAM" id="SSF48498">
    <property type="entry name" value="Tetracyclin repressor-like, C-terminal domain"/>
    <property type="match status" value="1"/>
</dbReference>
<keyword evidence="1" id="KW-0805">Transcription regulation</keyword>
<dbReference type="Proteomes" id="UP001501116">
    <property type="component" value="Unassembled WGS sequence"/>
</dbReference>
<evidence type="ECO:0000256" key="3">
    <source>
        <dbReference type="ARBA" id="ARBA00023163"/>
    </source>
</evidence>
<dbReference type="RefSeq" id="WP_344425231.1">
    <property type="nucleotide sequence ID" value="NZ_BAAANN010000024.1"/>
</dbReference>
<dbReference type="PROSITE" id="PS50977">
    <property type="entry name" value="HTH_TETR_2"/>
    <property type="match status" value="1"/>
</dbReference>
<evidence type="ECO:0000313" key="7">
    <source>
        <dbReference type="Proteomes" id="UP001501116"/>
    </source>
</evidence>
<evidence type="ECO:0000256" key="1">
    <source>
        <dbReference type="ARBA" id="ARBA00023015"/>
    </source>
</evidence>
<sequence>MAESGRGRPRSERSRLAVLSATADLLIEGGLAAATVEAIAARAGVGKATIYKWWPSRGHVALESFFTRHAATATIVDRHESLADGLTAQLDALLDLMRNPPDAALLREIVALAQTDDELRAAFTEHWLRPRRTAVERVLRAAVERGEVRPDTDIAVTMDQLFGPLYYRLLMGHAPLDESLTAALLKQTLRAITR</sequence>
<dbReference type="PANTHER" id="PTHR30055">
    <property type="entry name" value="HTH-TYPE TRANSCRIPTIONAL REGULATOR RUTR"/>
    <property type="match status" value="1"/>
</dbReference>
<dbReference type="PRINTS" id="PR00455">
    <property type="entry name" value="HTHTETR"/>
</dbReference>
<dbReference type="InterPro" id="IPR050109">
    <property type="entry name" value="HTH-type_TetR-like_transc_reg"/>
</dbReference>
<feature type="domain" description="HTH tetR-type" evidence="5">
    <location>
        <begin position="12"/>
        <end position="72"/>
    </location>
</feature>
<evidence type="ECO:0000256" key="4">
    <source>
        <dbReference type="PROSITE-ProRule" id="PRU00335"/>
    </source>
</evidence>
<evidence type="ECO:0000259" key="5">
    <source>
        <dbReference type="PROSITE" id="PS50977"/>
    </source>
</evidence>
<dbReference type="Gene3D" id="1.10.357.10">
    <property type="entry name" value="Tetracycline Repressor, domain 2"/>
    <property type="match status" value="1"/>
</dbReference>
<dbReference type="InterPro" id="IPR036271">
    <property type="entry name" value="Tet_transcr_reg_TetR-rel_C_sf"/>
</dbReference>
<name>A0ABN2RSP7_9PSEU</name>
<dbReference type="SUPFAM" id="SSF46689">
    <property type="entry name" value="Homeodomain-like"/>
    <property type="match status" value="1"/>
</dbReference>
<keyword evidence="2 4" id="KW-0238">DNA-binding</keyword>
<protein>
    <submittedName>
        <fullName evidence="6">TetR/AcrR family transcriptional regulator</fullName>
    </submittedName>
</protein>
<gene>
    <name evidence="6" type="ORF">GCM10009754_56180</name>
</gene>
<feature type="DNA-binding region" description="H-T-H motif" evidence="4">
    <location>
        <begin position="35"/>
        <end position="54"/>
    </location>
</feature>
<reference evidence="6 7" key="1">
    <citation type="journal article" date="2019" name="Int. J. Syst. Evol. Microbiol.">
        <title>The Global Catalogue of Microorganisms (GCM) 10K type strain sequencing project: providing services to taxonomists for standard genome sequencing and annotation.</title>
        <authorList>
            <consortium name="The Broad Institute Genomics Platform"/>
            <consortium name="The Broad Institute Genome Sequencing Center for Infectious Disease"/>
            <person name="Wu L."/>
            <person name="Ma J."/>
        </authorList>
    </citation>
    <scope>NUCLEOTIDE SEQUENCE [LARGE SCALE GENOMIC DNA]</scope>
    <source>
        <strain evidence="6 7">JCM 14545</strain>
    </source>
</reference>
<dbReference type="EMBL" id="BAAANN010000024">
    <property type="protein sequence ID" value="GAA1973919.1"/>
    <property type="molecule type" value="Genomic_DNA"/>
</dbReference>
<dbReference type="Pfam" id="PF16859">
    <property type="entry name" value="TetR_C_11"/>
    <property type="match status" value="1"/>
</dbReference>
<dbReference type="Pfam" id="PF00440">
    <property type="entry name" value="TetR_N"/>
    <property type="match status" value="1"/>
</dbReference>
<dbReference type="InterPro" id="IPR011075">
    <property type="entry name" value="TetR_C"/>
</dbReference>
<evidence type="ECO:0000313" key="6">
    <source>
        <dbReference type="EMBL" id="GAA1973919.1"/>
    </source>
</evidence>
<evidence type="ECO:0000256" key="2">
    <source>
        <dbReference type="ARBA" id="ARBA00023125"/>
    </source>
</evidence>
<keyword evidence="7" id="KW-1185">Reference proteome</keyword>
<dbReference type="Gene3D" id="1.10.10.60">
    <property type="entry name" value="Homeodomain-like"/>
    <property type="match status" value="1"/>
</dbReference>
<keyword evidence="3" id="KW-0804">Transcription</keyword>
<dbReference type="InterPro" id="IPR009057">
    <property type="entry name" value="Homeodomain-like_sf"/>
</dbReference>
<organism evidence="6 7">
    <name type="scientific">Amycolatopsis minnesotensis</name>
    <dbReference type="NCBI Taxonomy" id="337894"/>
    <lineage>
        <taxon>Bacteria</taxon>
        <taxon>Bacillati</taxon>
        <taxon>Actinomycetota</taxon>
        <taxon>Actinomycetes</taxon>
        <taxon>Pseudonocardiales</taxon>
        <taxon>Pseudonocardiaceae</taxon>
        <taxon>Amycolatopsis</taxon>
    </lineage>
</organism>
<comment type="caution">
    <text evidence="6">The sequence shown here is derived from an EMBL/GenBank/DDBJ whole genome shotgun (WGS) entry which is preliminary data.</text>
</comment>